<dbReference type="EMBL" id="UGVL01000001">
    <property type="protein sequence ID" value="SUE34873.1"/>
    <property type="molecule type" value="Genomic_DNA"/>
</dbReference>
<dbReference type="InterPro" id="IPR025112">
    <property type="entry name" value="PCMD"/>
</dbReference>
<proteinExistence type="predicted"/>
<dbReference type="AlphaFoldDB" id="A0A379MTL2"/>
<keyword evidence="3" id="KW-1185">Reference proteome</keyword>
<dbReference type="InterPro" id="IPR038653">
    <property type="entry name" value="Put_CMD_sf"/>
</dbReference>
<accession>A0A379MTL2</accession>
<reference evidence="2 3" key="1">
    <citation type="submission" date="2018-06" db="EMBL/GenBank/DDBJ databases">
        <authorList>
            <consortium name="Pathogen Informatics"/>
            <person name="Doyle S."/>
        </authorList>
    </citation>
    <scope>NUCLEOTIDE SEQUENCE [LARGE SCALE GENOMIC DNA]</scope>
    <source>
        <strain evidence="2 3">NCTC11190</strain>
    </source>
</reference>
<feature type="domain" description="Putative carbohydrate metabolism" evidence="1">
    <location>
        <begin position="330"/>
        <end position="547"/>
    </location>
</feature>
<dbReference type="RefSeq" id="WP_027291344.1">
    <property type="nucleotide sequence ID" value="NZ_UGVL01000001.1"/>
</dbReference>
<organism evidence="2 3">
    <name type="scientific">Rikenella microfusus</name>
    <dbReference type="NCBI Taxonomy" id="28139"/>
    <lineage>
        <taxon>Bacteria</taxon>
        <taxon>Pseudomonadati</taxon>
        <taxon>Bacteroidota</taxon>
        <taxon>Bacteroidia</taxon>
        <taxon>Bacteroidales</taxon>
        <taxon>Rikenellaceae</taxon>
        <taxon>Rikenella</taxon>
    </lineage>
</organism>
<dbReference type="Gene3D" id="2.60.120.890">
    <property type="entry name" value="BT2081, beta-jelly-roll domain"/>
    <property type="match status" value="1"/>
</dbReference>
<gene>
    <name evidence="2" type="ORF">NCTC11190_02110</name>
</gene>
<evidence type="ECO:0000313" key="3">
    <source>
        <dbReference type="Proteomes" id="UP000255233"/>
    </source>
</evidence>
<dbReference type="Pfam" id="PF13201">
    <property type="entry name" value="PCMD"/>
    <property type="match status" value="1"/>
</dbReference>
<sequence>MKNGCGRAVAGGALALVLLATGCIKNDIPYETVLGDITEMDIRGAESLALNSSDRTIDLVLADTVDLRRVFLNDFRITPDARIIDNVTGQELDTLDSYYLDLTQGGAEYAIPADKPYTFTVVTYQDYLWTLKASQNIVRTFALADGQQIGEAKFSATGYSVVAYVPESVPLTDIHIEELKLGPSNATMAWVQADGTVVENVDPATIRDFTLPQHFIVRFFDIEQLWTVSVEQSAQYITEFTVNPWARFAYLSAQGLTSAGDCAFQIRKAGAGDDAWQNVPDVAVEGVTFTAVAKGLEPATDYEVRGVISDNYGDATAFTTEAEVEVPNLSFDNWTQKGKTWFPNADAANSYWATGNQGVTIYKDSNSIPVEGAGNTVDGTGKAARLETLGNILIVDIAAGNLFTGTYETKMSDPASSATMGRPYTGRPTHMTGWYKYTPAEVTTAGNKYSREKHPDAVGKMDYCTIYIRLEDWGGATERPADPKVIAYAGLEDDQVVSDYKQFDLKLEYYDLETKPTHVVIVASSSRYGEDFCGGPGSVLYVDQFALGFDYD</sequence>
<name>A0A379MTL2_9BACT</name>
<dbReference type="PROSITE" id="PS51257">
    <property type="entry name" value="PROKAR_LIPOPROTEIN"/>
    <property type="match status" value="1"/>
</dbReference>
<dbReference type="Proteomes" id="UP000255233">
    <property type="component" value="Unassembled WGS sequence"/>
</dbReference>
<dbReference type="STRING" id="880526.GCA_000427365_01708"/>
<evidence type="ECO:0000313" key="2">
    <source>
        <dbReference type="EMBL" id="SUE34873.1"/>
    </source>
</evidence>
<protein>
    <submittedName>
        <fullName evidence="2">Glycoside hydrolase</fullName>
    </submittedName>
</protein>
<evidence type="ECO:0000259" key="1">
    <source>
        <dbReference type="Pfam" id="PF13201"/>
    </source>
</evidence>
<keyword evidence="2" id="KW-0378">Hydrolase</keyword>
<dbReference type="GO" id="GO:0016787">
    <property type="term" value="F:hydrolase activity"/>
    <property type="evidence" value="ECO:0007669"/>
    <property type="project" value="UniProtKB-KW"/>
</dbReference>